<organism evidence="2 3">
    <name type="scientific">Phytophthora palmivora</name>
    <dbReference type="NCBI Taxonomy" id="4796"/>
    <lineage>
        <taxon>Eukaryota</taxon>
        <taxon>Sar</taxon>
        <taxon>Stramenopiles</taxon>
        <taxon>Oomycota</taxon>
        <taxon>Peronosporomycetes</taxon>
        <taxon>Peronosporales</taxon>
        <taxon>Peronosporaceae</taxon>
        <taxon>Phytophthora</taxon>
    </lineage>
</organism>
<evidence type="ECO:0000313" key="3">
    <source>
        <dbReference type="Proteomes" id="UP000237271"/>
    </source>
</evidence>
<dbReference type="Pfam" id="PF13843">
    <property type="entry name" value="DDE_Tnp_1_7"/>
    <property type="match status" value="1"/>
</dbReference>
<name>A0A2P4YRQ6_9STRA</name>
<sequence length="267" mass="31375">MIHVLKTRIRALWRTEVLPKTGSRDEEDGEELEQRDEEWELTFSSDDEDVAQSEELPSSRYLQAAHNKKLIKGMRETSWNYDSSTFGPDPTYRGLYDGLYGPTEGYWLLLKPLALFFYFMPAKLWRKIEEETNRYHMQNIDKRARELRRSRRHEDSEYSETLPDIKKRLCGVRGVEELLRVIGLLIARMLAPQVRGLAAHWNKKQHGAVPMGTFGRWLPRNRFEHVMQNLHFTDNNAPQTQQDRGWKDRSVVSVYRGRLGVAKNVGR</sequence>
<accession>A0A2P4YRQ6</accession>
<keyword evidence="3" id="KW-1185">Reference proteome</keyword>
<dbReference type="InterPro" id="IPR029526">
    <property type="entry name" value="PGBD"/>
</dbReference>
<gene>
    <name evidence="2" type="ORF">PHPALM_1736</name>
</gene>
<evidence type="ECO:0000259" key="1">
    <source>
        <dbReference type="Pfam" id="PF13843"/>
    </source>
</evidence>
<dbReference type="Proteomes" id="UP000237271">
    <property type="component" value="Unassembled WGS sequence"/>
</dbReference>
<dbReference type="PANTHER" id="PTHR46599">
    <property type="entry name" value="PIGGYBAC TRANSPOSABLE ELEMENT-DERIVED PROTEIN 4"/>
    <property type="match status" value="1"/>
</dbReference>
<feature type="domain" description="PiggyBac transposable element-derived protein" evidence="1">
    <location>
        <begin position="112"/>
        <end position="253"/>
    </location>
</feature>
<comment type="caution">
    <text evidence="2">The sequence shown here is derived from an EMBL/GenBank/DDBJ whole genome shotgun (WGS) entry which is preliminary data.</text>
</comment>
<dbReference type="PANTHER" id="PTHR46599:SF3">
    <property type="entry name" value="PIGGYBAC TRANSPOSABLE ELEMENT-DERIVED PROTEIN 4"/>
    <property type="match status" value="1"/>
</dbReference>
<proteinExistence type="predicted"/>
<evidence type="ECO:0000313" key="2">
    <source>
        <dbReference type="EMBL" id="POM80429.1"/>
    </source>
</evidence>
<dbReference type="EMBL" id="NCKW01000473">
    <property type="protein sequence ID" value="POM80429.1"/>
    <property type="molecule type" value="Genomic_DNA"/>
</dbReference>
<dbReference type="AlphaFoldDB" id="A0A2P4YRQ6"/>
<reference evidence="2 3" key="1">
    <citation type="journal article" date="2017" name="Genome Biol. Evol.">
        <title>Phytophthora megakarya and P. palmivora, closely related causal agents of cacao black pod rot, underwent increases in genome sizes and gene numbers by different mechanisms.</title>
        <authorList>
            <person name="Ali S.S."/>
            <person name="Shao J."/>
            <person name="Lary D.J."/>
            <person name="Kronmiller B."/>
            <person name="Shen D."/>
            <person name="Strem M.D."/>
            <person name="Amoako-Attah I."/>
            <person name="Akrofi A.Y."/>
            <person name="Begoude B.A."/>
            <person name="Ten Hoopen G.M."/>
            <person name="Coulibaly K."/>
            <person name="Kebe B.I."/>
            <person name="Melnick R.L."/>
            <person name="Guiltinan M.J."/>
            <person name="Tyler B.M."/>
            <person name="Meinhardt L.W."/>
            <person name="Bailey B.A."/>
        </authorList>
    </citation>
    <scope>NUCLEOTIDE SEQUENCE [LARGE SCALE GENOMIC DNA]</scope>
    <source>
        <strain evidence="3">sbr112.9</strain>
    </source>
</reference>
<protein>
    <recommendedName>
        <fullName evidence="1">PiggyBac transposable element-derived protein domain-containing protein</fullName>
    </recommendedName>
</protein>
<dbReference type="OrthoDB" id="117306at2759"/>